<accession>A0A7R8V3A8</accession>
<evidence type="ECO:0000259" key="5">
    <source>
        <dbReference type="Pfam" id="PF05028"/>
    </source>
</evidence>
<feature type="compositionally biased region" description="Low complexity" evidence="4">
    <location>
        <begin position="735"/>
        <end position="744"/>
    </location>
</feature>
<evidence type="ECO:0000256" key="4">
    <source>
        <dbReference type="SAM" id="MobiDB-lite"/>
    </source>
</evidence>
<dbReference type="AlphaFoldDB" id="A0A7R8V3A8"/>
<dbReference type="InterPro" id="IPR007724">
    <property type="entry name" value="Poly_GlycHdrlase"/>
</dbReference>
<dbReference type="OrthoDB" id="6154436at2759"/>
<evidence type="ECO:0000259" key="6">
    <source>
        <dbReference type="Pfam" id="PF20811"/>
    </source>
</evidence>
<sequence>MALVMLPSDLPWWSTVHRKLAAIQKASDLNAILEIMQNIHDLCNVSLDPDDDERDSTVFDGLRLFIENDLTEEERSRFLGTTIRNLAKQAQNIKALRPPRGLNFSLQQQADCVELDHNFVASVLANGFFSTFPKRTEKTHPTLQDFNFTNFFRSLDSNSQKAKLRCFLHYFEWIETQTSFESHVKIYRKVMTGKQWLTIEDWTECNLALCPLDIKHQGRIENALDDTVQTIFTSARIGGKVLYGGNSQECITLCTTPEAMISLLFMEALEDNEALFIEGIYQIARIIDPKNKALVEILSKPRAVSICAIDAENYSILPIDQFEEDNILRELNKCLLAYKQNINNVILENREKRLSKEINGRLSPIGESGGSSPRGDVMTSIVIKQPSTATMKSSSDSGHMADDIDQRRSWLKPIDNGPVLSERRSSSVVSGPTASGRRGRFIILGSSGECLPVNRDVVCHQTNSSAYSSCDSDPDEFHSAKESFDESSEESDNAAEKLNKELDTPEKRKVFVERLKEALRQSSTYTESTDSSYAVGISISGSQNCDDAVRIRRGGSTGFVLKEDSLDEDFYKESLEHEKEWLNNFRNKQQQQQHLPRKDTSESSKFSFSTEYSSELEEIYDQFSKWLDKSSTQTEKKELDPRDEAVMLFANSLLKRTLSESFVGVPLTDGCVSGSGLSAEATSLQQYKQKKKNLALNARSLSMELAKYKHRLAAQLKNDEKPSNKHDQCLVNTTATATSTTTTAIPPDSARRQSSNGKPRRHPKSRLTPPPSAKRYLSWSVSCSQSLNCDDITIKISQLGQKHGRRSSSLCPIATGNWGCGSTGMGDVQLKLVIQWMAASVAGLPVLVYYTAGHEMLTKLDTVTRVLLDRKWTVGELASATLLHAQDVLENTDHSKVDTQFFFEKLIGI</sequence>
<dbReference type="GO" id="GO:0009225">
    <property type="term" value="P:nucleotide-sugar metabolic process"/>
    <property type="evidence" value="ECO:0007669"/>
    <property type="project" value="TreeGrafter"/>
</dbReference>
<dbReference type="PANTHER" id="PTHR12837:SF14">
    <property type="entry name" value="POLY(ADP-RIBOSE) GLYCOHYDROLASE"/>
    <property type="match status" value="1"/>
</dbReference>
<dbReference type="EMBL" id="LR899014">
    <property type="protein sequence ID" value="CAD7092105.1"/>
    <property type="molecule type" value="Genomic_DNA"/>
</dbReference>
<dbReference type="GO" id="GO:0005634">
    <property type="term" value="C:nucleus"/>
    <property type="evidence" value="ECO:0007669"/>
    <property type="project" value="TreeGrafter"/>
</dbReference>
<protein>
    <recommendedName>
        <fullName evidence="2">poly(ADP-ribose) glycohydrolase</fullName>
        <ecNumber evidence="2">3.2.1.143</ecNumber>
    </recommendedName>
</protein>
<evidence type="ECO:0000313" key="8">
    <source>
        <dbReference type="Proteomes" id="UP000594454"/>
    </source>
</evidence>
<evidence type="ECO:0000256" key="1">
    <source>
        <dbReference type="ARBA" id="ARBA00009545"/>
    </source>
</evidence>
<dbReference type="EC" id="3.2.1.143" evidence="2"/>
<dbReference type="OMA" id="DVEIRHE"/>
<gene>
    <name evidence="7" type="ORF">HERILL_LOCUS14493</name>
</gene>
<feature type="region of interest" description="Disordered" evidence="4">
    <location>
        <begin position="412"/>
        <end position="434"/>
    </location>
</feature>
<proteinExistence type="inferred from homology"/>
<reference evidence="7 8" key="1">
    <citation type="submission" date="2020-11" db="EMBL/GenBank/DDBJ databases">
        <authorList>
            <person name="Wallbank WR R."/>
            <person name="Pardo Diaz C."/>
            <person name="Kozak K."/>
            <person name="Martin S."/>
            <person name="Jiggins C."/>
            <person name="Moest M."/>
            <person name="Warren A I."/>
            <person name="Generalovic N T."/>
            <person name="Byers J.R.P. K."/>
            <person name="Montejo-Kovacevich G."/>
            <person name="Yen C E."/>
        </authorList>
    </citation>
    <scope>NUCLEOTIDE SEQUENCE [LARGE SCALE GENOMIC DNA]</scope>
</reference>
<dbReference type="GO" id="GO:0006282">
    <property type="term" value="P:regulation of DNA repair"/>
    <property type="evidence" value="ECO:0007669"/>
    <property type="project" value="InterPro"/>
</dbReference>
<dbReference type="InParanoid" id="A0A7R8V3A8"/>
<name>A0A7R8V3A8_HERIL</name>
<feature type="domain" description="PARG helical" evidence="6">
    <location>
        <begin position="70"/>
        <end position="178"/>
    </location>
</feature>
<feature type="region of interest" description="Disordered" evidence="4">
    <location>
        <begin position="465"/>
        <end position="502"/>
    </location>
</feature>
<feature type="region of interest" description="Disordered" evidence="4">
    <location>
        <begin position="735"/>
        <end position="774"/>
    </location>
</feature>
<dbReference type="GO" id="GO:1990966">
    <property type="term" value="P:ATP generation from poly-ADP-D-ribose"/>
    <property type="evidence" value="ECO:0007669"/>
    <property type="project" value="TreeGrafter"/>
</dbReference>
<comment type="similarity">
    <text evidence="1">Belongs to the poly(ADP-ribose) glycohydrolase family.</text>
</comment>
<dbReference type="GO" id="GO:0005975">
    <property type="term" value="P:carbohydrate metabolic process"/>
    <property type="evidence" value="ECO:0007669"/>
    <property type="project" value="InterPro"/>
</dbReference>
<feature type="domain" description="PARG catalytic Macro" evidence="5">
    <location>
        <begin position="807"/>
        <end position="857"/>
    </location>
</feature>
<keyword evidence="8" id="KW-1185">Reference proteome</keyword>
<dbReference type="PANTHER" id="PTHR12837">
    <property type="entry name" value="POLY ADP-RIBOSE GLYCOHYDROLASE"/>
    <property type="match status" value="1"/>
</dbReference>
<dbReference type="Pfam" id="PF20811">
    <property type="entry name" value="PARG_cat_N"/>
    <property type="match status" value="1"/>
</dbReference>
<organism evidence="7 8">
    <name type="scientific">Hermetia illucens</name>
    <name type="common">Black soldier fly</name>
    <dbReference type="NCBI Taxonomy" id="343691"/>
    <lineage>
        <taxon>Eukaryota</taxon>
        <taxon>Metazoa</taxon>
        <taxon>Ecdysozoa</taxon>
        <taxon>Arthropoda</taxon>
        <taxon>Hexapoda</taxon>
        <taxon>Insecta</taxon>
        <taxon>Pterygota</taxon>
        <taxon>Neoptera</taxon>
        <taxon>Endopterygota</taxon>
        <taxon>Diptera</taxon>
        <taxon>Brachycera</taxon>
        <taxon>Stratiomyomorpha</taxon>
        <taxon>Stratiomyidae</taxon>
        <taxon>Hermetiinae</taxon>
        <taxon>Hermetia</taxon>
    </lineage>
</organism>
<dbReference type="GO" id="GO:0004649">
    <property type="term" value="F:poly(ADP-ribose) glycohydrolase activity"/>
    <property type="evidence" value="ECO:0007669"/>
    <property type="project" value="UniProtKB-EC"/>
</dbReference>
<evidence type="ECO:0000313" key="7">
    <source>
        <dbReference type="EMBL" id="CAD7092105.1"/>
    </source>
</evidence>
<keyword evidence="3" id="KW-0378">Hydrolase</keyword>
<dbReference type="InterPro" id="IPR048362">
    <property type="entry name" value="PARG_helical"/>
</dbReference>
<dbReference type="Pfam" id="PF05028">
    <property type="entry name" value="PARG_cat_C"/>
    <property type="match status" value="2"/>
</dbReference>
<evidence type="ECO:0000256" key="2">
    <source>
        <dbReference type="ARBA" id="ARBA00012255"/>
    </source>
</evidence>
<dbReference type="GO" id="GO:0005737">
    <property type="term" value="C:cytoplasm"/>
    <property type="evidence" value="ECO:0007669"/>
    <property type="project" value="TreeGrafter"/>
</dbReference>
<feature type="domain" description="PARG catalytic Macro" evidence="5">
    <location>
        <begin position="199"/>
        <end position="342"/>
    </location>
</feature>
<feature type="compositionally biased region" description="Basic and acidic residues" evidence="4">
    <location>
        <begin position="475"/>
        <end position="484"/>
    </location>
</feature>
<dbReference type="Proteomes" id="UP000594454">
    <property type="component" value="Chromosome 6"/>
</dbReference>
<evidence type="ECO:0000256" key="3">
    <source>
        <dbReference type="ARBA" id="ARBA00022801"/>
    </source>
</evidence>
<dbReference type="InterPro" id="IPR046372">
    <property type="entry name" value="PARG_cat_C"/>
</dbReference>